<dbReference type="EMBL" id="FMAQ01000002">
    <property type="protein sequence ID" value="SCB89219.1"/>
    <property type="molecule type" value="Genomic_DNA"/>
</dbReference>
<dbReference type="InterPro" id="IPR036619">
    <property type="entry name" value="NinB_sf"/>
</dbReference>
<evidence type="ECO:0000313" key="1">
    <source>
        <dbReference type="EMBL" id="SCB89219.1"/>
    </source>
</evidence>
<protein>
    <submittedName>
        <fullName evidence="1">NinB protein</fullName>
    </submittedName>
</protein>
<dbReference type="AlphaFoldDB" id="A0A1C4A3J2"/>
<dbReference type="Proteomes" id="UP000199670">
    <property type="component" value="Unassembled WGS sequence"/>
</dbReference>
<dbReference type="Gene3D" id="1.10.3790.10">
    <property type="entry name" value="NinB"/>
    <property type="match status" value="1"/>
</dbReference>
<dbReference type="RefSeq" id="WP_091346983.1">
    <property type="nucleotide sequence ID" value="NZ_FMAQ01000002.1"/>
</dbReference>
<dbReference type="SUPFAM" id="SSF103370">
    <property type="entry name" value="NinB"/>
    <property type="match status" value="1"/>
</dbReference>
<sequence length="145" mass="16424">MASGEIKQVWCVRNDVIKNNLIKQILDLPTDDINYCEVVIKNKTRTLPQNNKFHAICSDVAKSGFEWAEKPRNSKEWKVLFVSGHSIATDEPTELVKGLESELINIRESTALMSVKRANSLIEYSVAFCAENGIKLNDTYGKYGW</sequence>
<keyword evidence="2" id="KW-1185">Reference proteome</keyword>
<evidence type="ECO:0000313" key="2">
    <source>
        <dbReference type="Proteomes" id="UP000199670"/>
    </source>
</evidence>
<dbReference type="InterPro" id="IPR008711">
    <property type="entry name" value="Recombinase_NinB"/>
</dbReference>
<name>A0A1C4A3J2_9GAMM</name>
<dbReference type="STRING" id="1798182.GA0061081_102225"/>
<accession>A0A1C4A3J2</accession>
<reference evidence="2" key="1">
    <citation type="submission" date="2016-08" db="EMBL/GenBank/DDBJ databases">
        <authorList>
            <person name="Varghese N."/>
            <person name="Submissions Spin"/>
        </authorList>
    </citation>
    <scope>NUCLEOTIDE SEQUENCE [LARGE SCALE GENOMIC DNA]</scope>
    <source>
        <strain evidence="2">R-53248</strain>
    </source>
</reference>
<dbReference type="Pfam" id="PF05772">
    <property type="entry name" value="NinB"/>
    <property type="match status" value="1"/>
</dbReference>
<gene>
    <name evidence="1" type="ORF">GA0061081_102225</name>
</gene>
<proteinExistence type="predicted"/>
<organism evidence="1 2">
    <name type="scientific">Gilliamella bombicola</name>
    <dbReference type="NCBI Taxonomy" id="1798182"/>
    <lineage>
        <taxon>Bacteria</taxon>
        <taxon>Pseudomonadati</taxon>
        <taxon>Pseudomonadota</taxon>
        <taxon>Gammaproteobacteria</taxon>
        <taxon>Orbales</taxon>
        <taxon>Orbaceae</taxon>
        <taxon>Gilliamella</taxon>
    </lineage>
</organism>
<dbReference type="OrthoDB" id="6064804at2"/>